<evidence type="ECO:0008006" key="4">
    <source>
        <dbReference type="Google" id="ProtNLM"/>
    </source>
</evidence>
<evidence type="ECO:0000313" key="3">
    <source>
        <dbReference type="Proteomes" id="UP000239888"/>
    </source>
</evidence>
<feature type="chain" id="PRO_5014856415" description="Lipoprotein" evidence="1">
    <location>
        <begin position="36"/>
        <end position="209"/>
    </location>
</feature>
<accession>A0A2L0RVJ9</accession>
<dbReference type="KEGG" id="poi:BOP93_10610"/>
<dbReference type="RefSeq" id="WP_104502623.1">
    <property type="nucleotide sequence ID" value="NZ_CP018049.1"/>
</dbReference>
<evidence type="ECO:0000313" key="2">
    <source>
        <dbReference type="EMBL" id="AUZ46022.1"/>
    </source>
</evidence>
<dbReference type="Proteomes" id="UP000239888">
    <property type="component" value="Chromosome"/>
</dbReference>
<proteinExistence type="predicted"/>
<name>A0A2L0RVJ9_9PSED</name>
<dbReference type="AlphaFoldDB" id="A0A2L0RVJ9"/>
<protein>
    <recommendedName>
        <fullName evidence="4">Lipoprotein</fullName>
    </recommendedName>
</protein>
<organism evidence="2 3">
    <name type="scientific">Pseudomonas orientalis</name>
    <dbReference type="NCBI Taxonomy" id="76758"/>
    <lineage>
        <taxon>Bacteria</taxon>
        <taxon>Pseudomonadati</taxon>
        <taxon>Pseudomonadota</taxon>
        <taxon>Gammaproteobacteria</taxon>
        <taxon>Pseudomonadales</taxon>
        <taxon>Pseudomonadaceae</taxon>
        <taxon>Pseudomonas</taxon>
    </lineage>
</organism>
<reference evidence="2 3" key="1">
    <citation type="journal article" date="2018" name="Front. Microbiol.">
        <title>Pseudomonas orientalis F9: A Potent Antagonist against Phytopathogens with Phytotoxic Effect in the Apple Flower.</title>
        <authorList>
            <person name="Zengerer V."/>
            <person name="Schmid M."/>
            <person name="Bieri M."/>
            <person name="Muller D.C."/>
            <person name="Remus-Emsermann M.N.P."/>
            <person name="Ahrens C.H."/>
            <person name="Pelludat C."/>
        </authorList>
    </citation>
    <scope>NUCLEOTIDE SEQUENCE [LARGE SCALE GENOMIC DNA]</scope>
    <source>
        <strain evidence="2 3">F9</strain>
    </source>
</reference>
<keyword evidence="1" id="KW-0732">Signal</keyword>
<feature type="signal peptide" evidence="1">
    <location>
        <begin position="1"/>
        <end position="35"/>
    </location>
</feature>
<gene>
    <name evidence="2" type="ORF">BOP93_10610</name>
</gene>
<dbReference type="EMBL" id="CP018049">
    <property type="protein sequence ID" value="AUZ46022.1"/>
    <property type="molecule type" value="Genomic_DNA"/>
</dbReference>
<sequence length="209" mass="22887">MANLAIVSSPANLLGALLVSAAALLACLPVGSAGAQELRAMCLACDVGFATDATKWVKNGMYRLDAVTLTDDEKEMGAEADEKRKMTRIKPLVLGIDENDALVQASVDAIDAMGNSGRDSTVLEQQWPDLTRRARYAYSLFMAEDQPVDFYKVYVRVGRNQYMVTVGRDVESGEFKMRPGHWRFLNEYGNPGSPEEVAQFKKVEAAAGR</sequence>
<evidence type="ECO:0000256" key="1">
    <source>
        <dbReference type="SAM" id="SignalP"/>
    </source>
</evidence>